<dbReference type="RefSeq" id="WP_183591104.1">
    <property type="nucleotide sequence ID" value="NZ_JACHWR010000001.1"/>
</dbReference>
<evidence type="ECO:0000313" key="1">
    <source>
        <dbReference type="EMBL" id="MBB3041177.1"/>
    </source>
</evidence>
<gene>
    <name evidence="1" type="ORF">FHU40_000978</name>
</gene>
<protein>
    <submittedName>
        <fullName evidence="1">Uncharacterized protein</fullName>
    </submittedName>
</protein>
<dbReference type="AlphaFoldDB" id="A0A7W4YZQ0"/>
<keyword evidence="2" id="KW-1185">Reference proteome</keyword>
<dbReference type="EMBL" id="JACHWR010000001">
    <property type="protein sequence ID" value="MBB3041177.1"/>
    <property type="molecule type" value="Genomic_DNA"/>
</dbReference>
<evidence type="ECO:0000313" key="2">
    <source>
        <dbReference type="Proteomes" id="UP000589626"/>
    </source>
</evidence>
<reference evidence="1 2" key="1">
    <citation type="submission" date="2020-08" db="EMBL/GenBank/DDBJ databases">
        <title>Sequencing the genomes of 1000 actinobacteria strains.</title>
        <authorList>
            <person name="Klenk H.-P."/>
        </authorList>
    </citation>
    <scope>NUCLEOTIDE SEQUENCE [LARGE SCALE GENOMIC DNA]</scope>
    <source>
        <strain evidence="1 2">DSM 105498</strain>
    </source>
</reference>
<sequence length="124" mass="13097">MTAPEIGGTYVDPCTGRSYRVVDVTALHAVVVRVDVHEPGVSYVAARERFGDHFVPADDLTELAEAVGVLVDALRRPGDPLAVEFSTGPSSYGPFWSDARLGQLVEVWAREVAAADGADGGDPS</sequence>
<organism evidence="1 2">
    <name type="scientific">Nocardioides soli</name>
    <dbReference type="NCBI Taxonomy" id="1036020"/>
    <lineage>
        <taxon>Bacteria</taxon>
        <taxon>Bacillati</taxon>
        <taxon>Actinomycetota</taxon>
        <taxon>Actinomycetes</taxon>
        <taxon>Propionibacteriales</taxon>
        <taxon>Nocardioidaceae</taxon>
        <taxon>Nocardioides</taxon>
    </lineage>
</organism>
<proteinExistence type="predicted"/>
<dbReference type="Proteomes" id="UP000589626">
    <property type="component" value="Unassembled WGS sequence"/>
</dbReference>
<comment type="caution">
    <text evidence="1">The sequence shown here is derived from an EMBL/GenBank/DDBJ whole genome shotgun (WGS) entry which is preliminary data.</text>
</comment>
<accession>A0A7W4YZQ0</accession>
<name>A0A7W4YZQ0_9ACTN</name>